<accession>A0A1W1W743</accession>
<protein>
    <submittedName>
        <fullName evidence="2">Uncharacterized protein</fullName>
    </submittedName>
</protein>
<gene>
    <name evidence="2" type="ORF">SAMN00768000_0296</name>
</gene>
<dbReference type="RefSeq" id="WP_084660811.1">
    <property type="nucleotide sequence ID" value="NZ_FWWY01000001.1"/>
</dbReference>
<proteinExistence type="predicted"/>
<organism evidence="2 3">
    <name type="scientific">Sulfobacillus thermosulfidooxidans (strain DSM 9293 / VKM B-1269 / AT-1)</name>
    <dbReference type="NCBI Taxonomy" id="929705"/>
    <lineage>
        <taxon>Bacteria</taxon>
        <taxon>Bacillati</taxon>
        <taxon>Bacillota</taxon>
        <taxon>Clostridia</taxon>
        <taxon>Eubacteriales</taxon>
        <taxon>Clostridiales Family XVII. Incertae Sedis</taxon>
        <taxon>Sulfobacillus</taxon>
    </lineage>
</organism>
<sequence length="142" mass="15062">MPGASLSRAHAGAARDPGHYVGTVRNAAPGLRRGTTSHADGIGYSVHTGYDVTQSGDLLMGQLKAAASKPVDAEWVPPHLLRKTLWEATACLQFDAYLRTWQPSAAHTTIQAGNDAARRFSVGNDPVTASDSHVFPILCQAK</sequence>
<evidence type="ECO:0000313" key="3">
    <source>
        <dbReference type="Proteomes" id="UP000192660"/>
    </source>
</evidence>
<evidence type="ECO:0000256" key="1">
    <source>
        <dbReference type="SAM" id="MobiDB-lite"/>
    </source>
</evidence>
<reference evidence="3" key="1">
    <citation type="submission" date="2017-04" db="EMBL/GenBank/DDBJ databases">
        <authorList>
            <person name="Varghese N."/>
            <person name="Submissions S."/>
        </authorList>
    </citation>
    <scope>NUCLEOTIDE SEQUENCE [LARGE SCALE GENOMIC DNA]</scope>
    <source>
        <strain evidence="3">DSM 9293</strain>
    </source>
</reference>
<dbReference type="EMBL" id="FWWY01000001">
    <property type="protein sequence ID" value="SMC02085.1"/>
    <property type="molecule type" value="Genomic_DNA"/>
</dbReference>
<feature type="region of interest" description="Disordered" evidence="1">
    <location>
        <begin position="1"/>
        <end position="34"/>
    </location>
</feature>
<dbReference type="Proteomes" id="UP000192660">
    <property type="component" value="Unassembled WGS sequence"/>
</dbReference>
<name>A0A1W1W743_SULTA</name>
<keyword evidence="3" id="KW-1185">Reference proteome</keyword>
<evidence type="ECO:0000313" key="2">
    <source>
        <dbReference type="EMBL" id="SMC02085.1"/>
    </source>
</evidence>
<dbReference type="AlphaFoldDB" id="A0A1W1W743"/>